<dbReference type="Pfam" id="PF04296">
    <property type="entry name" value="YlxR"/>
    <property type="match status" value="1"/>
</dbReference>
<dbReference type="InterPro" id="IPR035931">
    <property type="entry name" value="YlxR-like_sf"/>
</dbReference>
<feature type="domain" description="YlxR" evidence="1">
    <location>
        <begin position="10"/>
        <end position="82"/>
    </location>
</feature>
<comment type="caution">
    <text evidence="2">The sequence shown here is derived from an EMBL/GenBank/DDBJ whole genome shotgun (WGS) entry which is preliminary data.</text>
</comment>
<evidence type="ECO:0000259" key="1">
    <source>
        <dbReference type="Pfam" id="PF04296"/>
    </source>
</evidence>
<dbReference type="NCBIfam" id="NF047356">
    <property type="entry name" value="RNA_bind_RnpM"/>
    <property type="match status" value="1"/>
</dbReference>
<sequence>MAGTKKIPLRKCVITQEMRPKKELIRIVRSPEGDVFIDPSSKKSGRGAYISNDASVIKDAQKKGSLSRHLKTKVPDSIYDELLHYHEKGSLT</sequence>
<dbReference type="InterPro" id="IPR007393">
    <property type="entry name" value="YlxR_dom"/>
</dbReference>
<dbReference type="OrthoDB" id="9813251at2"/>
<dbReference type="EMBL" id="PDOD01000002">
    <property type="protein sequence ID" value="PYZ93106.1"/>
    <property type="molecule type" value="Genomic_DNA"/>
</dbReference>
<evidence type="ECO:0000313" key="3">
    <source>
        <dbReference type="Proteomes" id="UP000248214"/>
    </source>
</evidence>
<protein>
    <submittedName>
        <fullName evidence="2">RNA-binding protein</fullName>
    </submittedName>
</protein>
<evidence type="ECO:0000313" key="2">
    <source>
        <dbReference type="EMBL" id="PYZ93106.1"/>
    </source>
</evidence>
<dbReference type="InterPro" id="IPR037465">
    <property type="entry name" value="YlxR"/>
</dbReference>
<dbReference type="AlphaFoldDB" id="A0A323TF55"/>
<dbReference type="PANTHER" id="PTHR34215">
    <property type="entry name" value="BLL0784 PROTEIN"/>
    <property type="match status" value="1"/>
</dbReference>
<dbReference type="CDD" id="cd00279">
    <property type="entry name" value="YlxR"/>
    <property type="match status" value="1"/>
</dbReference>
<organism evidence="2 3">
    <name type="scientific">Salipaludibacillus keqinensis</name>
    <dbReference type="NCBI Taxonomy" id="2045207"/>
    <lineage>
        <taxon>Bacteria</taxon>
        <taxon>Bacillati</taxon>
        <taxon>Bacillota</taxon>
        <taxon>Bacilli</taxon>
        <taxon>Bacillales</taxon>
        <taxon>Bacillaceae</taxon>
    </lineage>
</organism>
<reference evidence="2 3" key="1">
    <citation type="submission" date="2017-10" db="EMBL/GenBank/DDBJ databases">
        <title>Bacillus sp. nov., a halophilic bacterium isolated from a Keqin Lake.</title>
        <authorList>
            <person name="Wang H."/>
        </authorList>
    </citation>
    <scope>NUCLEOTIDE SEQUENCE [LARGE SCALE GENOMIC DNA]</scope>
    <source>
        <strain evidence="2 3">KQ-12</strain>
    </source>
</reference>
<dbReference type="RefSeq" id="WP_110609136.1">
    <property type="nucleotide sequence ID" value="NZ_PDOD01000002.1"/>
</dbReference>
<dbReference type="Proteomes" id="UP000248214">
    <property type="component" value="Unassembled WGS sequence"/>
</dbReference>
<dbReference type="Gene3D" id="3.30.1230.10">
    <property type="entry name" value="YlxR-like"/>
    <property type="match status" value="1"/>
</dbReference>
<accession>A0A323TF55</accession>
<name>A0A323TF55_9BACI</name>
<dbReference type="PANTHER" id="PTHR34215:SF1">
    <property type="entry name" value="YLXR DOMAIN-CONTAINING PROTEIN"/>
    <property type="match status" value="1"/>
</dbReference>
<dbReference type="SUPFAM" id="SSF64376">
    <property type="entry name" value="YlxR-like"/>
    <property type="match status" value="1"/>
</dbReference>
<gene>
    <name evidence="2" type="ORF">CR194_07865</name>
</gene>
<proteinExistence type="predicted"/>
<keyword evidence="3" id="KW-1185">Reference proteome</keyword>